<evidence type="ECO:0000256" key="3">
    <source>
        <dbReference type="ARBA" id="ARBA00023082"/>
    </source>
</evidence>
<dbReference type="GO" id="GO:0016987">
    <property type="term" value="F:sigma factor activity"/>
    <property type="evidence" value="ECO:0007669"/>
    <property type="project" value="UniProtKB-KW"/>
</dbReference>
<evidence type="ECO:0000256" key="1">
    <source>
        <dbReference type="ARBA" id="ARBA00010641"/>
    </source>
</evidence>
<evidence type="ECO:0000256" key="2">
    <source>
        <dbReference type="ARBA" id="ARBA00023015"/>
    </source>
</evidence>
<dbReference type="SUPFAM" id="SSF88946">
    <property type="entry name" value="Sigma2 domain of RNA polymerase sigma factors"/>
    <property type="match status" value="1"/>
</dbReference>
<dbReference type="InterPro" id="IPR039425">
    <property type="entry name" value="RNA_pol_sigma-70-like"/>
</dbReference>
<dbReference type="Gene3D" id="1.10.10.10">
    <property type="entry name" value="Winged helix-like DNA-binding domain superfamily/Winged helix DNA-binding domain"/>
    <property type="match status" value="1"/>
</dbReference>
<reference evidence="7 8" key="1">
    <citation type="submission" date="2019-02" db="EMBL/GenBank/DDBJ databases">
        <title>Deep-cultivation of Planctomycetes and their phenomic and genomic characterization uncovers novel biology.</title>
        <authorList>
            <person name="Wiegand S."/>
            <person name="Jogler M."/>
            <person name="Boedeker C."/>
            <person name="Pinto D."/>
            <person name="Vollmers J."/>
            <person name="Rivas-Marin E."/>
            <person name="Kohn T."/>
            <person name="Peeters S.H."/>
            <person name="Heuer A."/>
            <person name="Rast P."/>
            <person name="Oberbeckmann S."/>
            <person name="Bunk B."/>
            <person name="Jeske O."/>
            <person name="Meyerdierks A."/>
            <person name="Storesund J.E."/>
            <person name="Kallscheuer N."/>
            <person name="Luecker S."/>
            <person name="Lage O.M."/>
            <person name="Pohl T."/>
            <person name="Merkel B.J."/>
            <person name="Hornburger P."/>
            <person name="Mueller R.-W."/>
            <person name="Bruemmer F."/>
            <person name="Labrenz M."/>
            <person name="Spormann A.M."/>
            <person name="Op den Camp H."/>
            <person name="Overmann J."/>
            <person name="Amann R."/>
            <person name="Jetten M.S.M."/>
            <person name="Mascher T."/>
            <person name="Medema M.H."/>
            <person name="Devos D.P."/>
            <person name="Kaster A.-K."/>
            <person name="Ovreas L."/>
            <person name="Rohde M."/>
            <person name="Galperin M.Y."/>
            <person name="Jogler C."/>
        </authorList>
    </citation>
    <scope>NUCLEOTIDE SEQUENCE [LARGE SCALE GENOMIC DNA]</scope>
    <source>
        <strain evidence="7 8">Pan241w</strain>
    </source>
</reference>
<feature type="domain" description="RNA polymerase sigma factor 70 region 4 type 2" evidence="6">
    <location>
        <begin position="124"/>
        <end position="175"/>
    </location>
</feature>
<dbReference type="NCBIfam" id="TIGR02989">
    <property type="entry name" value="Sig-70_gvs1"/>
    <property type="match status" value="1"/>
</dbReference>
<dbReference type="OrthoDB" id="6383365at2"/>
<dbReference type="GO" id="GO:0006352">
    <property type="term" value="P:DNA-templated transcription initiation"/>
    <property type="evidence" value="ECO:0007669"/>
    <property type="project" value="InterPro"/>
</dbReference>
<dbReference type="NCBIfam" id="TIGR02937">
    <property type="entry name" value="sigma70-ECF"/>
    <property type="match status" value="1"/>
</dbReference>
<dbReference type="PANTHER" id="PTHR43133">
    <property type="entry name" value="RNA POLYMERASE ECF-TYPE SIGMA FACTO"/>
    <property type="match status" value="1"/>
</dbReference>
<dbReference type="KEGG" id="gaz:Pan241w_16560"/>
<sequence>MDVAFTCAGEVSVLSNRDLDEEYVALIAGSQPVLRGILVALIRRGADVDDVLQETNTVLWRKRNEYDWDRNFLPWACRIAQLQALAFFKRVKNDGQAVFDEQTLEQIATVATGRAVDAKSHAAALESCMEKLPPEHRQLVESRYCDAMPVNQIASEAGRTADAVSMTLYRIRKTLMECIQKTVAQEARL</sequence>
<dbReference type="InterPro" id="IPR014284">
    <property type="entry name" value="RNA_pol_sigma-70_dom"/>
</dbReference>
<dbReference type="Gene3D" id="1.10.1740.10">
    <property type="match status" value="1"/>
</dbReference>
<keyword evidence="8" id="KW-1185">Reference proteome</keyword>
<proteinExistence type="inferred from homology"/>
<dbReference type="InterPro" id="IPR013249">
    <property type="entry name" value="RNA_pol_sigma70_r4_t2"/>
</dbReference>
<dbReference type="Pfam" id="PF04542">
    <property type="entry name" value="Sigma70_r2"/>
    <property type="match status" value="1"/>
</dbReference>
<dbReference type="InterPro" id="IPR013324">
    <property type="entry name" value="RNA_pol_sigma_r3/r4-like"/>
</dbReference>
<comment type="similarity">
    <text evidence="1">Belongs to the sigma-70 factor family. ECF subfamily.</text>
</comment>
<dbReference type="InterPro" id="IPR013325">
    <property type="entry name" value="RNA_pol_sigma_r2"/>
</dbReference>
<dbReference type="InterPro" id="IPR014331">
    <property type="entry name" value="RNA_pol_sigma70_ECF_RHOBA"/>
</dbReference>
<dbReference type="InterPro" id="IPR036388">
    <property type="entry name" value="WH-like_DNA-bd_sf"/>
</dbReference>
<keyword evidence="3" id="KW-0731">Sigma factor</keyword>
<gene>
    <name evidence="7" type="ORF">Pan241w_16560</name>
</gene>
<keyword evidence="2" id="KW-0805">Transcription regulation</keyword>
<dbReference type="EMBL" id="CP036269">
    <property type="protein sequence ID" value="QDT41593.1"/>
    <property type="molecule type" value="Genomic_DNA"/>
</dbReference>
<dbReference type="SUPFAM" id="SSF88659">
    <property type="entry name" value="Sigma3 and sigma4 domains of RNA polymerase sigma factors"/>
    <property type="match status" value="1"/>
</dbReference>
<dbReference type="Pfam" id="PF08281">
    <property type="entry name" value="Sigma70_r4_2"/>
    <property type="match status" value="1"/>
</dbReference>
<feature type="domain" description="RNA polymerase sigma-70 region 2" evidence="5">
    <location>
        <begin position="30"/>
        <end position="90"/>
    </location>
</feature>
<evidence type="ECO:0000259" key="6">
    <source>
        <dbReference type="Pfam" id="PF08281"/>
    </source>
</evidence>
<name>A0A517RCM0_9PLAN</name>
<protein>
    <submittedName>
        <fullName evidence="7">RNA polymerase sigma factor</fullName>
    </submittedName>
</protein>
<dbReference type="AlphaFoldDB" id="A0A517RCM0"/>
<dbReference type="Proteomes" id="UP000317171">
    <property type="component" value="Chromosome"/>
</dbReference>
<dbReference type="PANTHER" id="PTHR43133:SF51">
    <property type="entry name" value="RNA POLYMERASE SIGMA FACTOR"/>
    <property type="match status" value="1"/>
</dbReference>
<organism evidence="7 8">
    <name type="scientific">Gimesia alba</name>
    <dbReference type="NCBI Taxonomy" id="2527973"/>
    <lineage>
        <taxon>Bacteria</taxon>
        <taxon>Pseudomonadati</taxon>
        <taxon>Planctomycetota</taxon>
        <taxon>Planctomycetia</taxon>
        <taxon>Planctomycetales</taxon>
        <taxon>Planctomycetaceae</taxon>
        <taxon>Gimesia</taxon>
    </lineage>
</organism>
<dbReference type="GO" id="GO:0003677">
    <property type="term" value="F:DNA binding"/>
    <property type="evidence" value="ECO:0007669"/>
    <property type="project" value="InterPro"/>
</dbReference>
<keyword evidence="4" id="KW-0804">Transcription</keyword>
<evidence type="ECO:0000313" key="8">
    <source>
        <dbReference type="Proteomes" id="UP000317171"/>
    </source>
</evidence>
<accession>A0A517RCM0</accession>
<dbReference type="InterPro" id="IPR007627">
    <property type="entry name" value="RNA_pol_sigma70_r2"/>
</dbReference>
<evidence type="ECO:0000313" key="7">
    <source>
        <dbReference type="EMBL" id="QDT41593.1"/>
    </source>
</evidence>
<evidence type="ECO:0000256" key="4">
    <source>
        <dbReference type="ARBA" id="ARBA00023163"/>
    </source>
</evidence>
<evidence type="ECO:0000259" key="5">
    <source>
        <dbReference type="Pfam" id="PF04542"/>
    </source>
</evidence>